<proteinExistence type="predicted"/>
<feature type="non-terminal residue" evidence="2">
    <location>
        <position position="1"/>
    </location>
</feature>
<reference evidence="2" key="1">
    <citation type="submission" date="2020-02" db="EMBL/GenBank/DDBJ databases">
        <authorList>
            <person name="Meier V. D."/>
        </authorList>
    </citation>
    <scope>NUCLEOTIDE SEQUENCE</scope>
    <source>
        <strain evidence="2">AVDCRST_MAG67</strain>
    </source>
</reference>
<evidence type="ECO:0000313" key="2">
    <source>
        <dbReference type="EMBL" id="CAA9506472.1"/>
    </source>
</evidence>
<name>A0A6J4SVL3_9ACTN</name>
<gene>
    <name evidence="2" type="ORF">AVDCRST_MAG67-2454</name>
</gene>
<accession>A0A6J4SVL3</accession>
<evidence type="ECO:0000256" key="1">
    <source>
        <dbReference type="SAM" id="MobiDB-lite"/>
    </source>
</evidence>
<feature type="region of interest" description="Disordered" evidence="1">
    <location>
        <begin position="1"/>
        <end position="44"/>
    </location>
</feature>
<sequence>DQRVATAAVGTGPRSKRAPSNRGAPRRRPRAPDAGEPRQPALRV</sequence>
<dbReference type="EMBL" id="CADCVQ010000097">
    <property type="protein sequence ID" value="CAA9506472.1"/>
    <property type="molecule type" value="Genomic_DNA"/>
</dbReference>
<feature type="compositionally biased region" description="Basic residues" evidence="1">
    <location>
        <begin position="14"/>
        <end position="29"/>
    </location>
</feature>
<dbReference type="AlphaFoldDB" id="A0A6J4SVL3"/>
<organism evidence="2">
    <name type="scientific">uncultured Solirubrobacteraceae bacterium</name>
    <dbReference type="NCBI Taxonomy" id="1162706"/>
    <lineage>
        <taxon>Bacteria</taxon>
        <taxon>Bacillati</taxon>
        <taxon>Actinomycetota</taxon>
        <taxon>Thermoleophilia</taxon>
        <taxon>Solirubrobacterales</taxon>
        <taxon>Solirubrobacteraceae</taxon>
        <taxon>environmental samples</taxon>
    </lineage>
</organism>
<protein>
    <submittedName>
        <fullName evidence="2">Uncharacterized protein</fullName>
    </submittedName>
</protein>
<feature type="non-terminal residue" evidence="2">
    <location>
        <position position="44"/>
    </location>
</feature>